<reference evidence="1 2" key="1">
    <citation type="submission" date="2019-12" db="EMBL/GenBank/DDBJ databases">
        <authorList>
            <person name="Kim Y.S."/>
        </authorList>
    </citation>
    <scope>NUCLEOTIDE SEQUENCE [LARGE SCALE GENOMIC DNA]</scope>
    <source>
        <strain evidence="1 2">GA093</strain>
    </source>
</reference>
<keyword evidence="2" id="KW-1185">Reference proteome</keyword>
<dbReference type="SUPFAM" id="SSF48403">
    <property type="entry name" value="Ankyrin repeat"/>
    <property type="match status" value="1"/>
</dbReference>
<name>A0A6I4NPA9_9FLAO</name>
<organism evidence="1 2">
    <name type="scientific">Flavobacterium hydrocarbonoxydans</name>
    <dbReference type="NCBI Taxonomy" id="2683249"/>
    <lineage>
        <taxon>Bacteria</taxon>
        <taxon>Pseudomonadati</taxon>
        <taxon>Bacteroidota</taxon>
        <taxon>Flavobacteriia</taxon>
        <taxon>Flavobacteriales</taxon>
        <taxon>Flavobacteriaceae</taxon>
        <taxon>Flavobacterium</taxon>
    </lineage>
</organism>
<evidence type="ECO:0000313" key="2">
    <source>
        <dbReference type="Proteomes" id="UP000471501"/>
    </source>
</evidence>
<dbReference type="Gene3D" id="1.25.40.20">
    <property type="entry name" value="Ankyrin repeat-containing domain"/>
    <property type="match status" value="1"/>
</dbReference>
<sequence length="675" mass="75807">MKKELHLFYLILFFTLSQSYSCRAAEFPWFNIKGFEGWVEYTTNISAERRINVLPKLFGPSGIGEFGGANVDMSKLISIKSNGDLVIKYLVLSSPSKLPANFKEDVARSIIQSGFNPTGFNANSLHDYQIVIPKITNIVATLIVDGVAVRTASLGNTFTSSEFIGEFRFNQDDDNYAAIYNGDFKIVLEYKFPYQNFSSLSLKLSQSSLTNIKVDVFREVIRKAKSSGSKMWFIDTRKQTIKTIEKERISTTASSTFSSNVDIVLRDPDETILAQLESLLGYQQISKAELLNRHQQLQTIALASGNLKLGELSEKYIKALNSNDEPGQIDILASLAALQKGDILSFFASGVSVMQNSSSTNYTYTASVETSINTESSDFYTTTVIKTIDYNYHVEITDFPYLKFAIQNAENTKIVEVFGSPTPSILQINDALLNSVETNNLINLKYSILKGGDPNFREPVDYNPLLNIAILRNRAKLVSELLISGANPNLDNRHGENAILLAENSANLEIKTLVSNYKNRSGVTNLKINLDNRFSISDISLNLNGRVVGYKPKYDPEKFTWSIENIKEYPALYNMNAIITIWTIVKPEQNNQIQHNKFISAGFISNYSNSGYTYTKQLTLFDRIKIINGGSNTYNYQFYFDPINFSMTEINGKSADAYKPVQNPPLSDVMFNFEK</sequence>
<dbReference type="EMBL" id="WSTB01000001">
    <property type="protein sequence ID" value="MWB92927.1"/>
    <property type="molecule type" value="Genomic_DNA"/>
</dbReference>
<comment type="caution">
    <text evidence="1">The sequence shown here is derived from an EMBL/GenBank/DDBJ whole genome shotgun (WGS) entry which is preliminary data.</text>
</comment>
<dbReference type="RefSeq" id="WP_160372868.1">
    <property type="nucleotide sequence ID" value="NZ_WSTB01000001.1"/>
</dbReference>
<dbReference type="InterPro" id="IPR036770">
    <property type="entry name" value="Ankyrin_rpt-contain_sf"/>
</dbReference>
<dbReference type="AlphaFoldDB" id="A0A6I4NPA9"/>
<gene>
    <name evidence="1" type="ORF">GON26_00980</name>
</gene>
<proteinExistence type="predicted"/>
<protein>
    <submittedName>
        <fullName evidence="1">Uncharacterized protein</fullName>
    </submittedName>
</protein>
<evidence type="ECO:0000313" key="1">
    <source>
        <dbReference type="EMBL" id="MWB92927.1"/>
    </source>
</evidence>
<accession>A0A6I4NPA9</accession>
<dbReference type="Proteomes" id="UP000471501">
    <property type="component" value="Unassembled WGS sequence"/>
</dbReference>